<comment type="subcellular location">
    <subcellularLocation>
        <location evidence="1">Secreted</location>
    </subcellularLocation>
</comment>
<evidence type="ECO:0000256" key="6">
    <source>
        <dbReference type="PIRSR" id="PIRSR000865-2"/>
    </source>
</evidence>
<dbReference type="Proteomes" id="UP001516400">
    <property type="component" value="Unassembled WGS sequence"/>
</dbReference>
<dbReference type="InterPro" id="IPR029058">
    <property type="entry name" value="AB_hydrolase_fold"/>
</dbReference>
<gene>
    <name evidence="9" type="ORF">HHI36_007405</name>
</gene>
<dbReference type="PANTHER" id="PTHR11610">
    <property type="entry name" value="LIPASE"/>
    <property type="match status" value="1"/>
</dbReference>
<evidence type="ECO:0000256" key="5">
    <source>
        <dbReference type="PIRSR" id="PIRSR000865-1"/>
    </source>
</evidence>
<evidence type="ECO:0000256" key="1">
    <source>
        <dbReference type="ARBA" id="ARBA00004613"/>
    </source>
</evidence>
<dbReference type="InterPro" id="IPR013818">
    <property type="entry name" value="Lipase"/>
</dbReference>
<evidence type="ECO:0000256" key="2">
    <source>
        <dbReference type="ARBA" id="ARBA00010701"/>
    </source>
</evidence>
<evidence type="ECO:0000259" key="8">
    <source>
        <dbReference type="Pfam" id="PF00151"/>
    </source>
</evidence>
<evidence type="ECO:0000256" key="7">
    <source>
        <dbReference type="RuleBase" id="RU004262"/>
    </source>
</evidence>
<feature type="binding site" evidence="6">
    <location>
        <position position="238"/>
    </location>
    <ligand>
        <name>Ca(2+)</name>
        <dbReference type="ChEBI" id="CHEBI:29108"/>
    </ligand>
</feature>
<dbReference type="InterPro" id="IPR002331">
    <property type="entry name" value="Lipase_panc"/>
</dbReference>
<keyword evidence="6" id="KW-0479">Metal-binding</keyword>
<name>A0ABD2MPF8_9CUCU</name>
<dbReference type="FunFam" id="3.40.50.1820:FF:000033">
    <property type="entry name" value="Pancreatic triacylglycerol lipase"/>
    <property type="match status" value="1"/>
</dbReference>
<keyword evidence="6" id="KW-0106">Calcium</keyword>
<evidence type="ECO:0000313" key="10">
    <source>
        <dbReference type="Proteomes" id="UP001516400"/>
    </source>
</evidence>
<evidence type="ECO:0000256" key="4">
    <source>
        <dbReference type="ARBA" id="ARBA00023157"/>
    </source>
</evidence>
<keyword evidence="10" id="KW-1185">Reference proteome</keyword>
<dbReference type="PIRSF" id="PIRSF000865">
    <property type="entry name" value="Lipoprotein_lipase_LIPH"/>
    <property type="match status" value="1"/>
</dbReference>
<dbReference type="InterPro" id="IPR033906">
    <property type="entry name" value="Lipase_N"/>
</dbReference>
<organism evidence="9 10">
    <name type="scientific">Cryptolaemus montrouzieri</name>
    <dbReference type="NCBI Taxonomy" id="559131"/>
    <lineage>
        <taxon>Eukaryota</taxon>
        <taxon>Metazoa</taxon>
        <taxon>Ecdysozoa</taxon>
        <taxon>Arthropoda</taxon>
        <taxon>Hexapoda</taxon>
        <taxon>Insecta</taxon>
        <taxon>Pterygota</taxon>
        <taxon>Neoptera</taxon>
        <taxon>Endopterygota</taxon>
        <taxon>Coleoptera</taxon>
        <taxon>Polyphaga</taxon>
        <taxon>Cucujiformia</taxon>
        <taxon>Coccinelloidea</taxon>
        <taxon>Coccinellidae</taxon>
        <taxon>Scymninae</taxon>
        <taxon>Scymnini</taxon>
        <taxon>Cryptolaemus</taxon>
    </lineage>
</organism>
<dbReference type="PRINTS" id="PR00821">
    <property type="entry name" value="TAGLIPASE"/>
</dbReference>
<dbReference type="SUPFAM" id="SSF53474">
    <property type="entry name" value="alpha/beta-Hydrolases"/>
    <property type="match status" value="1"/>
</dbReference>
<dbReference type="EMBL" id="JABFTP020000021">
    <property type="protein sequence ID" value="KAL3268284.1"/>
    <property type="molecule type" value="Genomic_DNA"/>
</dbReference>
<dbReference type="CDD" id="cd00707">
    <property type="entry name" value="Pancreat_lipase_like"/>
    <property type="match status" value="1"/>
</dbReference>
<dbReference type="PRINTS" id="PR00823">
    <property type="entry name" value="PANCLIPASE"/>
</dbReference>
<protein>
    <recommendedName>
        <fullName evidence="8">Lipase domain-containing protein</fullName>
    </recommendedName>
</protein>
<dbReference type="Gene3D" id="3.40.50.1820">
    <property type="entry name" value="alpha/beta hydrolase"/>
    <property type="match status" value="1"/>
</dbReference>
<keyword evidence="4" id="KW-1015">Disulfide bond</keyword>
<keyword evidence="3" id="KW-0964">Secreted</keyword>
<dbReference type="InterPro" id="IPR016272">
    <property type="entry name" value="Lipase_LIPH"/>
</dbReference>
<dbReference type="GO" id="GO:0005576">
    <property type="term" value="C:extracellular region"/>
    <property type="evidence" value="ECO:0007669"/>
    <property type="project" value="UniProtKB-SubCell"/>
</dbReference>
<evidence type="ECO:0000256" key="3">
    <source>
        <dbReference type="ARBA" id="ARBA00022525"/>
    </source>
</evidence>
<comment type="similarity">
    <text evidence="2 7">Belongs to the AB hydrolase superfamily. Lipase family.</text>
</comment>
<accession>A0ABD2MPF8</accession>
<proteinExistence type="inferred from homology"/>
<feature type="active site" description="Charge relay system" evidence="5">
    <location>
        <position position="222"/>
    </location>
</feature>
<feature type="domain" description="Lipase" evidence="8">
    <location>
        <begin position="44"/>
        <end position="390"/>
    </location>
</feature>
<feature type="binding site" evidence="6">
    <location>
        <position position="236"/>
    </location>
    <ligand>
        <name>Ca(2+)</name>
        <dbReference type="ChEBI" id="CHEBI:29108"/>
    </ligand>
</feature>
<sequence>MVAANSSVFLQTIMFIMNQSNFQDTTSYNYYYLDIGKETNATRCYGIYGCFELTKPWTSEHRPVSYFPNDLEKIEPRFLLFTRRHPRRPYIFDLNDDDIVGHAPLNTKKPLYVIAHGFLENGGMTWIKEMTHELLIMEDCSIIVVDWHGGSSPPYTQAVANIRLLGAITAHLVAEVSAHTGDMGLSHVHCIGHSLGAHLCGYVGYTLQKEFNLTLERITGLDPAEPHFGKSQPPVRLDKTAAKYVDVIHTDASPILLGGLGIVERIGHVDYFPNGGKDQPGCSMRTYQHFIYQEDSFFKGIRKYLGCNHIRSYEFFIETINPKCSWYTVSCTSFDDFVAGNCFDCGKYGEKCLKFGYHSKKHYEQLMAKGLIHKDQNLRQYLMTGENRPYCRAHYRISVKISGSERSKLHRGEIGQLVFIMHSTSDGKGFKSKPAALKGGYHEPGEIYTGVVATDEIRTLKAVEVEWRYNSSLFNPLTWRLLSAPRIFIDHITVDALEIRKTITVCPKQEVPLITGFSQILIPSYC</sequence>
<dbReference type="Gene3D" id="2.60.60.20">
    <property type="entry name" value="PLAT/LH2 domain"/>
    <property type="match status" value="1"/>
</dbReference>
<feature type="active site" description="Nucleophile" evidence="5">
    <location>
        <position position="194"/>
    </location>
</feature>
<dbReference type="InterPro" id="IPR000734">
    <property type="entry name" value="TAG_lipase"/>
</dbReference>
<reference evidence="9 10" key="1">
    <citation type="journal article" date="2021" name="BMC Biol.">
        <title>Horizontally acquired antibacterial genes associated with adaptive radiation of ladybird beetles.</title>
        <authorList>
            <person name="Li H.S."/>
            <person name="Tang X.F."/>
            <person name="Huang Y.H."/>
            <person name="Xu Z.Y."/>
            <person name="Chen M.L."/>
            <person name="Du X.Y."/>
            <person name="Qiu B.Y."/>
            <person name="Chen P.T."/>
            <person name="Zhang W."/>
            <person name="Slipinski A."/>
            <person name="Escalona H.E."/>
            <person name="Waterhouse R.M."/>
            <person name="Zwick A."/>
            <person name="Pang H."/>
        </authorList>
    </citation>
    <scope>NUCLEOTIDE SEQUENCE [LARGE SCALE GENOMIC DNA]</scope>
    <source>
        <strain evidence="9">SYSU2018</strain>
    </source>
</reference>
<dbReference type="Pfam" id="PF00151">
    <property type="entry name" value="Lipase"/>
    <property type="match status" value="1"/>
</dbReference>
<comment type="caution">
    <text evidence="9">The sequence shown here is derived from an EMBL/GenBank/DDBJ whole genome shotgun (WGS) entry which is preliminary data.</text>
</comment>
<dbReference type="PANTHER" id="PTHR11610:SF185">
    <property type="entry name" value="LD47264P"/>
    <property type="match status" value="1"/>
</dbReference>
<feature type="active site" description="Charge relay system" evidence="5">
    <location>
        <position position="309"/>
    </location>
</feature>
<evidence type="ECO:0000313" key="9">
    <source>
        <dbReference type="EMBL" id="KAL3268284.1"/>
    </source>
</evidence>
<dbReference type="AlphaFoldDB" id="A0ABD2MPF8"/>